<keyword evidence="3" id="KW-0231">Viral genome packaging</keyword>
<evidence type="ECO:0008006" key="6">
    <source>
        <dbReference type="Google" id="ProtNLM"/>
    </source>
</evidence>
<name>A0A073IV36_9BACT</name>
<proteinExistence type="predicted"/>
<evidence type="ECO:0000256" key="2">
    <source>
        <dbReference type="ARBA" id="ARBA00022612"/>
    </source>
</evidence>
<accession>A0A073IV36</accession>
<evidence type="ECO:0000313" key="5">
    <source>
        <dbReference type="Proteomes" id="UP000027665"/>
    </source>
</evidence>
<dbReference type="Pfam" id="PF12236">
    <property type="entry name" value="Head-tail_con"/>
    <property type="match status" value="1"/>
</dbReference>
<dbReference type="STRING" id="2754.EH55_08515"/>
<dbReference type="InterPro" id="IPR020991">
    <property type="entry name" value="Connector_podovirus"/>
</dbReference>
<evidence type="ECO:0000313" key="4">
    <source>
        <dbReference type="EMBL" id="KEJ93336.1"/>
    </source>
</evidence>
<sequence length="557" mass="62158">MERTVNAAELKRGLELRRAELRSAASYIDPLWRELRSYIHPFRGRFDGEKDVLPDMGKVLSSAPMKARSTLVAGMQSGLTSPSRQWFKLSTHDHALSDDWEVRNWLDDVHDRMMRVMQGSNFYHALHNVYEELVTFGTGVMFIEPDYENFIRCGTLTCGRYWLGASNGYDVDCVYRDFDLTAKQIVSIFGEENASDGVRSAAKSSPFTRFLVHQAIEPDYEHVTRKPFRSVYWESGGMEERLLAVRGYSDFPAMTPRWHCIDNDIYGYGPGAEALPDAKELRIQIRDRAVAIRKQVAPPLVAPEGLRRSGVRSAPNGVTFVPDGQVQQVLPLYNVQLNLPGLQQIIQETTESIRSTMYADLFLMLQQADRPQMTAREIIERHEEKMLVLGPVLGRLERELLSPAIERIYVIMDEAGYIPEPPEALRGASDINIEFVSILAQAQKMQGMKPIEQSVSFIGSIAASFPEAADALDVDGAIREYCRLSGAPAKILREPAAVEEIRAARAQAAQKQEQIAQMQAAIQSGAQAAQGAEALANTDVREGSALSAVNDMFTNGL</sequence>
<dbReference type="Proteomes" id="UP000027665">
    <property type="component" value="Unassembled WGS sequence"/>
</dbReference>
<dbReference type="GeneID" id="90982523"/>
<gene>
    <name evidence="4" type="ORF">EH55_08515</name>
</gene>
<keyword evidence="2" id="KW-1188">Viral release from host cell</keyword>
<evidence type="ECO:0000256" key="1">
    <source>
        <dbReference type="ARBA" id="ARBA00004328"/>
    </source>
</evidence>
<dbReference type="EMBL" id="JMKI01000004">
    <property type="protein sequence ID" value="KEJ93336.1"/>
    <property type="molecule type" value="Genomic_DNA"/>
</dbReference>
<protein>
    <recommendedName>
        <fullName evidence="6">Tail protein</fullName>
    </recommendedName>
</protein>
<comment type="subcellular location">
    <subcellularLocation>
        <location evidence="1">Virion</location>
    </subcellularLocation>
</comment>
<dbReference type="OrthoDB" id="1666403at2"/>
<reference evidence="4 5" key="1">
    <citation type="submission" date="2014-04" db="EMBL/GenBank/DDBJ databases">
        <title>Draft Genome Sequence of Synergistes jonesii.</title>
        <authorList>
            <person name="Coil D.A."/>
            <person name="Eisen J.A."/>
            <person name="Holland-Moritz H.E."/>
        </authorList>
    </citation>
    <scope>NUCLEOTIDE SEQUENCE [LARGE SCALE GENOMIC DNA]</scope>
    <source>
        <strain evidence="4 5">78-1</strain>
    </source>
</reference>
<organism evidence="4 5">
    <name type="scientific">Synergistes jonesii</name>
    <dbReference type="NCBI Taxonomy" id="2754"/>
    <lineage>
        <taxon>Bacteria</taxon>
        <taxon>Thermotogati</taxon>
        <taxon>Synergistota</taxon>
        <taxon>Synergistia</taxon>
        <taxon>Synergistales</taxon>
        <taxon>Synergistaceae</taxon>
        <taxon>Synergistes</taxon>
    </lineage>
</organism>
<dbReference type="AlphaFoldDB" id="A0A073IV36"/>
<comment type="caution">
    <text evidence="4">The sequence shown here is derived from an EMBL/GenBank/DDBJ whole genome shotgun (WGS) entry which is preliminary data.</text>
</comment>
<dbReference type="RefSeq" id="WP_037974180.1">
    <property type="nucleotide sequence ID" value="NZ_JMKI01000004.1"/>
</dbReference>
<evidence type="ECO:0000256" key="3">
    <source>
        <dbReference type="ARBA" id="ARBA00023219"/>
    </source>
</evidence>
<keyword evidence="5" id="KW-1185">Reference proteome</keyword>
<dbReference type="eggNOG" id="ENOG502Z7XJ">
    <property type="taxonomic scope" value="Bacteria"/>
</dbReference>